<dbReference type="Proteomes" id="UP001281761">
    <property type="component" value="Unassembled WGS sequence"/>
</dbReference>
<dbReference type="PROSITE" id="PS50005">
    <property type="entry name" value="TPR"/>
    <property type="match status" value="3"/>
</dbReference>
<feature type="region of interest" description="Disordered" evidence="2">
    <location>
        <begin position="538"/>
        <end position="601"/>
    </location>
</feature>
<feature type="compositionally biased region" description="Low complexity" evidence="2">
    <location>
        <begin position="486"/>
        <end position="502"/>
    </location>
</feature>
<feature type="region of interest" description="Disordered" evidence="2">
    <location>
        <begin position="448"/>
        <end position="502"/>
    </location>
</feature>
<feature type="repeat" description="TPR" evidence="1">
    <location>
        <begin position="83"/>
        <end position="116"/>
    </location>
</feature>
<feature type="repeat" description="TPR" evidence="1">
    <location>
        <begin position="49"/>
        <end position="82"/>
    </location>
</feature>
<dbReference type="PANTHER" id="PTHR23082:SF0">
    <property type="entry name" value="GENERAL TRANSCRIPTION FACTOR 3C POLYPEPTIDE 3"/>
    <property type="match status" value="1"/>
</dbReference>
<evidence type="ECO:0000256" key="1">
    <source>
        <dbReference type="PROSITE-ProRule" id="PRU00339"/>
    </source>
</evidence>
<dbReference type="SMART" id="SM00028">
    <property type="entry name" value="TPR"/>
    <property type="match status" value="5"/>
</dbReference>
<feature type="compositionally biased region" description="Low complexity" evidence="2">
    <location>
        <begin position="578"/>
        <end position="601"/>
    </location>
</feature>
<gene>
    <name evidence="3" type="ORF">BLNAU_13309</name>
</gene>
<dbReference type="Pfam" id="PF09295">
    <property type="entry name" value="ChAPs"/>
    <property type="match status" value="1"/>
</dbReference>
<accession>A0ABQ9XGV5</accession>
<comment type="caution">
    <text evidence="3">The sequence shown here is derived from an EMBL/GenBank/DDBJ whole genome shotgun (WGS) entry which is preliminary data.</text>
</comment>
<feature type="compositionally biased region" description="Basic and acidic residues" evidence="2">
    <location>
        <begin position="472"/>
        <end position="484"/>
    </location>
</feature>
<dbReference type="Pfam" id="PF13181">
    <property type="entry name" value="TPR_8"/>
    <property type="match status" value="1"/>
</dbReference>
<keyword evidence="1" id="KW-0802">TPR repeat</keyword>
<name>A0ABQ9XGV5_9EUKA</name>
<dbReference type="InterPro" id="IPR011990">
    <property type="entry name" value="TPR-like_helical_dom_sf"/>
</dbReference>
<evidence type="ECO:0000313" key="3">
    <source>
        <dbReference type="EMBL" id="KAK2951697.1"/>
    </source>
</evidence>
<evidence type="ECO:0000256" key="2">
    <source>
        <dbReference type="SAM" id="MobiDB-lite"/>
    </source>
</evidence>
<protein>
    <submittedName>
        <fullName evidence="3">General transcription factor 3C polypeptide 3</fullName>
    </submittedName>
</protein>
<dbReference type="PANTHER" id="PTHR23082">
    <property type="entry name" value="TRANSCRIPTION INITIATION FACTOR IIIC TFIIIC , POLYPEPTIDE 3-RELATED"/>
    <property type="match status" value="1"/>
</dbReference>
<feature type="repeat" description="TPR" evidence="1">
    <location>
        <begin position="305"/>
        <end position="338"/>
    </location>
</feature>
<dbReference type="InterPro" id="IPR015374">
    <property type="entry name" value="ChAPs"/>
</dbReference>
<feature type="compositionally biased region" description="Basic and acidic residues" evidence="2">
    <location>
        <begin position="557"/>
        <end position="573"/>
    </location>
</feature>
<organism evidence="3 4">
    <name type="scientific">Blattamonas nauphoetae</name>
    <dbReference type="NCBI Taxonomy" id="2049346"/>
    <lineage>
        <taxon>Eukaryota</taxon>
        <taxon>Metamonada</taxon>
        <taxon>Preaxostyla</taxon>
        <taxon>Oxymonadida</taxon>
        <taxon>Blattamonas</taxon>
    </lineage>
</organism>
<dbReference type="InterPro" id="IPR039340">
    <property type="entry name" value="Tfc4/TFIIIC-102/Sfc4"/>
</dbReference>
<dbReference type="SUPFAM" id="SSF48452">
    <property type="entry name" value="TPR-like"/>
    <property type="match status" value="1"/>
</dbReference>
<evidence type="ECO:0000313" key="4">
    <source>
        <dbReference type="Proteomes" id="UP001281761"/>
    </source>
</evidence>
<dbReference type="Gene3D" id="1.25.40.10">
    <property type="entry name" value="Tetratricopeptide repeat domain"/>
    <property type="match status" value="1"/>
</dbReference>
<dbReference type="EMBL" id="JARBJD010000114">
    <property type="protein sequence ID" value="KAK2951697.1"/>
    <property type="molecule type" value="Genomic_DNA"/>
</dbReference>
<feature type="compositionally biased region" description="Basic residues" evidence="2">
    <location>
        <begin position="448"/>
        <end position="471"/>
    </location>
</feature>
<sequence>MENPSGSVRKVTKEVSNILGNGVWSFIYHDYETLINDCLEAIKQDPSLPEPYNRIALMYEDTGDIPKAIEFFLLEAHLRPKNIELWNKIATLAMEIGNKHQAAYCFQRILKAEPKNFDAAMFRASLLFELNEKQKAFETLEPFIDDVSDDVEAAYTLATFFFSVNQDKSAIKTMEFCIKLQPLNLNFANLLCDVYLRSEDWKNILLTIKNLSIQICQSKHELPPASTPYSLILPIDLTVREGIALLHLSHTHPAQKCHDQLIRVSSTEYADLYYMFASHCMETDHISLALDLLLLLATNEQYATSQVYVWLGECYSELNEVQKSINNYTIALSLDPSLLSVRMTLSQLYRSQGDTQNALRVISEHTGSHPLVTTFGQQQNSLTEAKDALVYKTQTDIAYALEQAELFFAQSDFDSFLSVSTSLLTQFFVFGKKRRHYYKLKANLPRQRRRRITKKQTTKKSQRKKNQKRKTFQRDDSSQEEQSRLNDSLNNDSDFFSPSDSVSSFGMEQNDKFLGDISSDEDRNFIPTLQAEDSMFEKLQTPQEEDEESKEDVEQNELVKDEPERVETQHSEIDPEIPSVQPAVSAPPSDNSPSPQPPQDSSIISSIVEQRALRTFVKRAKQPKPSSRKGPLGNLSKSTVFTLVTRSLFVYLLKGEVTEAIDLYRQANLTTALYHTSALLNVFLLDMCATLYNHPRSMPALVSSSAFARATSSIAHYLLKLLNVERQNNPRVAIDENVSLVLPYATPQNKKNIFLITLQIYGLTHAKLNYPTQIGKIIKRLALVMPVDPVLQMMTGNEFFFGNSMATALAHYETAQRIIQALHARGLAEKTGDPYIQLLISLCYLFFSLNKSVTDRHFLVLKAFASFQTYATLRNNPHESEYNTARGYHHLSLFHLAVPHYLKCLSLPPKDKEDPPVVPPPVIDPNIGPEIDSLITMSNDFEQRISLLDDPDLTEHDIGLKRDAAYNLASIAIHSMEKDAARAFLWEHIVIE</sequence>
<feature type="compositionally biased region" description="Acidic residues" evidence="2">
    <location>
        <begin position="543"/>
        <end position="555"/>
    </location>
</feature>
<proteinExistence type="predicted"/>
<dbReference type="InterPro" id="IPR019734">
    <property type="entry name" value="TPR_rpt"/>
</dbReference>
<reference evidence="3 4" key="1">
    <citation type="journal article" date="2022" name="bioRxiv">
        <title>Genomics of Preaxostyla Flagellates Illuminates Evolutionary Transitions and the Path Towards Mitochondrial Loss.</title>
        <authorList>
            <person name="Novak L.V.F."/>
            <person name="Treitli S.C."/>
            <person name="Pyrih J."/>
            <person name="Halakuc P."/>
            <person name="Pipaliya S.V."/>
            <person name="Vacek V."/>
            <person name="Brzon O."/>
            <person name="Soukal P."/>
            <person name="Eme L."/>
            <person name="Dacks J.B."/>
            <person name="Karnkowska A."/>
            <person name="Elias M."/>
            <person name="Hampl V."/>
        </authorList>
    </citation>
    <scope>NUCLEOTIDE SEQUENCE [LARGE SCALE GENOMIC DNA]</scope>
    <source>
        <strain evidence="3">NAU3</strain>
        <tissue evidence="3">Gut</tissue>
    </source>
</reference>
<keyword evidence="4" id="KW-1185">Reference proteome</keyword>